<protein>
    <submittedName>
        <fullName evidence="2">Uncharacterized protein</fullName>
    </submittedName>
</protein>
<gene>
    <name evidence="2" type="ORF">F5878DRAFT_73322</name>
</gene>
<reference evidence="2" key="1">
    <citation type="submission" date="2022-08" db="EMBL/GenBank/DDBJ databases">
        <authorList>
            <consortium name="DOE Joint Genome Institute"/>
            <person name="Min B."/>
            <person name="Riley R."/>
            <person name="Sierra-Patev S."/>
            <person name="Naranjo-Ortiz M."/>
            <person name="Looney B."/>
            <person name="Konkel Z."/>
            <person name="Slot J.C."/>
            <person name="Sakamoto Y."/>
            <person name="Steenwyk J.L."/>
            <person name="Rokas A."/>
            <person name="Carro J."/>
            <person name="Camarero S."/>
            <person name="Ferreira P."/>
            <person name="Molpeceres G."/>
            <person name="Ruiz-Duenas F.J."/>
            <person name="Serrano A."/>
            <person name="Henrissat B."/>
            <person name="Drula E."/>
            <person name="Hughes K.W."/>
            <person name="Mata J.L."/>
            <person name="Ishikawa N.K."/>
            <person name="Vargas-Isla R."/>
            <person name="Ushijima S."/>
            <person name="Smith C.A."/>
            <person name="Ahrendt S."/>
            <person name="Andreopoulos W."/>
            <person name="He G."/>
            <person name="Labutti K."/>
            <person name="Lipzen A."/>
            <person name="Ng V."/>
            <person name="Sandor L."/>
            <person name="Barry K."/>
            <person name="Martinez A.T."/>
            <person name="Xiao Y."/>
            <person name="Gibbons J.G."/>
            <person name="Terashima K."/>
            <person name="Hibbett D.S."/>
            <person name="Grigoriev I.V."/>
        </authorList>
    </citation>
    <scope>NUCLEOTIDE SEQUENCE</scope>
    <source>
        <strain evidence="2">TFB9207</strain>
    </source>
</reference>
<sequence>MTSELPKIINNAIHTIRTNAWVNTTRSIRGIVQEKLETEGKLRDALQDWMAENISNEVSGRRYPDEGTLLDIHTTTVLALVKGDVSGVEAALSVYETMLAELKEEYLPIPPPRNLFQLNGSIAATFNTDADDRVKDLSDMSDLTDLSESESDFAGDTRASMKDMNGSTKAFSGEGHNEVFEQAATWNKALRKVIGLAPKEPVDASVTDGVVQTIRAMKKVTRRQYSTEAFRTAIKQECGVTEAMCTICDTMFTVTNRNERILWLAHVYRIGDQLAGILEKWTPSEIVRSWGTESTRFKARQNGGKAIETPKDFIEVFNDHPDYVPGAENLSYCFFLTSFSNFQYNYDIWLGYLLEHLGYDVSAWNNEKDMQDFYGRLIWQIHEWCTQPQHSYEGDTRLTIDVKTFKSKRWKAIIKNTASLRQIVNETSNHAKELTRCINCRGMPASQRCCTYTNRPHITKGLTDEDAEKRLDVLREEMTGAGVTMVPEGEQVKPRVAKSGKQRKRRQSEGTGRIYHPDSIGKTAPFGLDGLEPDKTILERCGHQLLLILNEIEEAGSAEDMVVDWKSLRKEDIEDFVWWRPFDSDKLALLQDAVVDSTGVQPVTRGGQFQSFMGGKMTPIGSRTPSGGRAGDSYTSYAGLEAMTEAGLDILFKQAATSAMMLEAAKVVHPELASQMKKITRECDRVGMTGANIYNCVGYMAPIHQDRDASRGLCVQALLEADTEYREFSFCNIEYQYYIVTSTNCLWSFESSKLHGTMLPSVSTVANLNSHAVDPQRQSDVSPTQIGQGTLWDYTTLAQAERGIIDGAGTTITTSSILTGKPNEHTETK</sequence>
<organism evidence="2 3">
    <name type="scientific">Lentinula raphanica</name>
    <dbReference type="NCBI Taxonomy" id="153919"/>
    <lineage>
        <taxon>Eukaryota</taxon>
        <taxon>Fungi</taxon>
        <taxon>Dikarya</taxon>
        <taxon>Basidiomycota</taxon>
        <taxon>Agaricomycotina</taxon>
        <taxon>Agaricomycetes</taxon>
        <taxon>Agaricomycetidae</taxon>
        <taxon>Agaricales</taxon>
        <taxon>Marasmiineae</taxon>
        <taxon>Omphalotaceae</taxon>
        <taxon>Lentinula</taxon>
    </lineage>
</organism>
<accession>A0AA38NVV2</accession>
<comment type="caution">
    <text evidence="2">The sequence shown here is derived from an EMBL/GenBank/DDBJ whole genome shotgun (WGS) entry which is preliminary data.</text>
</comment>
<feature type="region of interest" description="Disordered" evidence="1">
    <location>
        <begin position="493"/>
        <end position="527"/>
    </location>
</feature>
<name>A0AA38NVV2_9AGAR</name>
<evidence type="ECO:0000313" key="3">
    <source>
        <dbReference type="Proteomes" id="UP001163846"/>
    </source>
</evidence>
<keyword evidence="3" id="KW-1185">Reference proteome</keyword>
<feature type="compositionally biased region" description="Basic residues" evidence="1">
    <location>
        <begin position="495"/>
        <end position="506"/>
    </location>
</feature>
<evidence type="ECO:0000256" key="1">
    <source>
        <dbReference type="SAM" id="MobiDB-lite"/>
    </source>
</evidence>
<dbReference type="AlphaFoldDB" id="A0AA38NVV2"/>
<proteinExistence type="predicted"/>
<evidence type="ECO:0000313" key="2">
    <source>
        <dbReference type="EMBL" id="KAJ3831501.1"/>
    </source>
</evidence>
<dbReference type="EMBL" id="MU807418">
    <property type="protein sequence ID" value="KAJ3831501.1"/>
    <property type="molecule type" value="Genomic_DNA"/>
</dbReference>
<dbReference type="Proteomes" id="UP001163846">
    <property type="component" value="Unassembled WGS sequence"/>
</dbReference>